<reference evidence="4" key="1">
    <citation type="submission" date="2016-11" db="UniProtKB">
        <authorList>
            <consortium name="WormBaseParasite"/>
        </authorList>
    </citation>
    <scope>IDENTIFICATION</scope>
</reference>
<name>A0A1I8B6L5_MELHA</name>
<protein>
    <submittedName>
        <fullName evidence="4">Uncharacterized protein</fullName>
    </submittedName>
</protein>
<feature type="region of interest" description="Disordered" evidence="1">
    <location>
        <begin position="64"/>
        <end position="83"/>
    </location>
</feature>
<keyword evidence="3" id="KW-1185">Reference proteome</keyword>
<evidence type="ECO:0000313" key="3">
    <source>
        <dbReference type="Proteomes" id="UP000095281"/>
    </source>
</evidence>
<feature type="transmembrane region" description="Helical" evidence="2">
    <location>
        <begin position="6"/>
        <end position="25"/>
    </location>
</feature>
<keyword evidence="2" id="KW-0812">Transmembrane</keyword>
<sequence>MFTNNGQIICITLNIAIFAIVFMSINAEALIAVERIPSEPDPSQGNFAFAKFFAFEDNNSVRGFRPMDKRQSKQSTQKEVQMRDGNNENGFAFAFAKRRNVEKFAKIKRGEIKAESPFAVEFIEVVPNNMADGGVTGSRFARHAELNSFARR</sequence>
<organism evidence="3 4">
    <name type="scientific">Meloidogyne hapla</name>
    <name type="common">Root-knot nematode worm</name>
    <dbReference type="NCBI Taxonomy" id="6305"/>
    <lineage>
        <taxon>Eukaryota</taxon>
        <taxon>Metazoa</taxon>
        <taxon>Ecdysozoa</taxon>
        <taxon>Nematoda</taxon>
        <taxon>Chromadorea</taxon>
        <taxon>Rhabditida</taxon>
        <taxon>Tylenchina</taxon>
        <taxon>Tylenchomorpha</taxon>
        <taxon>Tylenchoidea</taxon>
        <taxon>Meloidogynidae</taxon>
        <taxon>Meloidogyninae</taxon>
        <taxon>Meloidogyne</taxon>
    </lineage>
</organism>
<proteinExistence type="predicted"/>
<evidence type="ECO:0000256" key="2">
    <source>
        <dbReference type="SAM" id="Phobius"/>
    </source>
</evidence>
<evidence type="ECO:0000256" key="1">
    <source>
        <dbReference type="SAM" id="MobiDB-lite"/>
    </source>
</evidence>
<keyword evidence="2" id="KW-0472">Membrane</keyword>
<accession>A0A1I8B6L5</accession>
<evidence type="ECO:0000313" key="4">
    <source>
        <dbReference type="WBParaSite" id="MhA1_Contig1527.frz3.gene5"/>
    </source>
</evidence>
<dbReference type="Proteomes" id="UP000095281">
    <property type="component" value="Unplaced"/>
</dbReference>
<dbReference type="AlphaFoldDB" id="A0A1I8B6L5"/>
<keyword evidence="2" id="KW-1133">Transmembrane helix</keyword>
<dbReference type="WBParaSite" id="MhA1_Contig1527.frz3.gene5">
    <property type="protein sequence ID" value="MhA1_Contig1527.frz3.gene5"/>
    <property type="gene ID" value="MhA1_Contig1527.frz3.gene5"/>
</dbReference>